<feature type="domain" description="SHOCT" evidence="2">
    <location>
        <begin position="78"/>
        <end position="105"/>
    </location>
</feature>
<gene>
    <name evidence="3" type="ORF">AAFP95_06385</name>
</gene>
<proteinExistence type="predicted"/>
<keyword evidence="1" id="KW-1133">Transmembrane helix</keyword>
<dbReference type="InterPro" id="IPR018649">
    <property type="entry name" value="SHOCT"/>
</dbReference>
<reference evidence="3 4" key="1">
    <citation type="submission" date="2024-04" db="EMBL/GenBank/DDBJ databases">
        <title>Genome sequencing and assembly of rice foliar adapted Chryseobacterium endophyticum OsEnb-ALM-A6.</title>
        <authorList>
            <person name="Kumar S."/>
            <person name="Javed M."/>
            <person name="Chouhan V."/>
            <person name="Charishma K."/>
            <person name="Patel A."/>
            <person name="Kumar M."/>
            <person name="Sahu K.P."/>
            <person name="Kumar A."/>
        </authorList>
    </citation>
    <scope>NUCLEOTIDE SEQUENCE [LARGE SCALE GENOMIC DNA]</scope>
    <source>
        <strain evidence="3 4">OsEnb-ALM-A6</strain>
    </source>
</reference>
<sequence length="106" mass="11981">MSSLILLSISWQHILIILVFIPSYFIPTFIALSRKKSNTLSIFALNLLLGWSLIGWAGALIWALSNKEGNQNSSSNIDQLTQLKALHDQGVITDEEFEIQKNRLLR</sequence>
<keyword evidence="1" id="KW-0472">Membrane</keyword>
<evidence type="ECO:0000259" key="2">
    <source>
        <dbReference type="Pfam" id="PF09851"/>
    </source>
</evidence>
<evidence type="ECO:0000313" key="3">
    <source>
        <dbReference type="EMBL" id="XAO75533.1"/>
    </source>
</evidence>
<feature type="transmembrane region" description="Helical" evidence="1">
    <location>
        <begin position="44"/>
        <end position="64"/>
    </location>
</feature>
<dbReference type="Pfam" id="PF14373">
    <property type="entry name" value="Imm_superinfect"/>
    <property type="match status" value="1"/>
</dbReference>
<name>A0AAU6WSH3_9FLAO</name>
<dbReference type="EMBL" id="CP154834">
    <property type="protein sequence ID" value="XAO75533.1"/>
    <property type="molecule type" value="Genomic_DNA"/>
</dbReference>
<dbReference type="Pfam" id="PF09851">
    <property type="entry name" value="SHOCT"/>
    <property type="match status" value="1"/>
</dbReference>
<dbReference type="Proteomes" id="UP001463665">
    <property type="component" value="Chromosome"/>
</dbReference>
<keyword evidence="4" id="KW-1185">Reference proteome</keyword>
<keyword evidence="1" id="KW-0812">Transmembrane</keyword>
<evidence type="ECO:0000256" key="1">
    <source>
        <dbReference type="SAM" id="Phobius"/>
    </source>
</evidence>
<accession>A0AAU6WSH3</accession>
<protein>
    <submittedName>
        <fullName evidence="3">Superinfection immunity protein</fullName>
    </submittedName>
</protein>
<dbReference type="AlphaFoldDB" id="A0AAU6WSH3"/>
<evidence type="ECO:0000313" key="4">
    <source>
        <dbReference type="Proteomes" id="UP001463665"/>
    </source>
</evidence>
<dbReference type="InterPro" id="IPR016410">
    <property type="entry name" value="Phage_imm"/>
</dbReference>
<organism evidence="3 4">
    <name type="scientific">Chryseobacterium endophyticum</name>
    <dbReference type="NCBI Taxonomy" id="1854762"/>
    <lineage>
        <taxon>Bacteria</taxon>
        <taxon>Pseudomonadati</taxon>
        <taxon>Bacteroidota</taxon>
        <taxon>Flavobacteriia</taxon>
        <taxon>Flavobacteriales</taxon>
        <taxon>Weeksellaceae</taxon>
        <taxon>Chryseobacterium group</taxon>
        <taxon>Chryseobacterium</taxon>
    </lineage>
</organism>
<dbReference type="RefSeq" id="WP_345767200.1">
    <property type="nucleotide sequence ID" value="NZ_CP154834.1"/>
</dbReference>
<feature type="transmembrane region" description="Helical" evidence="1">
    <location>
        <begin position="12"/>
        <end position="32"/>
    </location>
</feature>